<dbReference type="InterPro" id="IPR045266">
    <property type="entry name" value="DOH_DOMON"/>
</dbReference>
<dbReference type="SMART" id="SM00686">
    <property type="entry name" value="DM13"/>
    <property type="match status" value="2"/>
</dbReference>
<dbReference type="Pfam" id="PF10517">
    <property type="entry name" value="DM13"/>
    <property type="match status" value="2"/>
</dbReference>
<feature type="signal peptide" evidence="2">
    <location>
        <begin position="1"/>
        <end position="19"/>
    </location>
</feature>
<keyword evidence="2" id="KW-0732">Signal</keyword>
<organism evidence="5 6">
    <name type="scientific">Limulus polyphemus</name>
    <name type="common">Atlantic horseshoe crab</name>
    <dbReference type="NCBI Taxonomy" id="6850"/>
    <lineage>
        <taxon>Eukaryota</taxon>
        <taxon>Metazoa</taxon>
        <taxon>Ecdysozoa</taxon>
        <taxon>Arthropoda</taxon>
        <taxon>Chelicerata</taxon>
        <taxon>Merostomata</taxon>
        <taxon>Xiphosura</taxon>
        <taxon>Limulidae</taxon>
        <taxon>Limulus</taxon>
    </lineage>
</organism>
<proteinExistence type="predicted"/>
<accession>A0ABM1T3E3</accession>
<dbReference type="PANTHER" id="PTHR24036">
    <property type="entry name" value="SKELETOR-RELATED"/>
    <property type="match status" value="1"/>
</dbReference>
<feature type="chain" id="PRO_5046260019" evidence="2">
    <location>
        <begin position="20"/>
        <end position="552"/>
    </location>
</feature>
<dbReference type="InterPro" id="IPR019545">
    <property type="entry name" value="DM13_domain"/>
</dbReference>
<feature type="non-terminal residue" evidence="6">
    <location>
        <position position="552"/>
    </location>
</feature>
<dbReference type="SMART" id="SM00664">
    <property type="entry name" value="DoH"/>
    <property type="match status" value="1"/>
</dbReference>
<feature type="domain" description="DOMON" evidence="3">
    <location>
        <begin position="278"/>
        <end position="409"/>
    </location>
</feature>
<evidence type="ECO:0000256" key="1">
    <source>
        <dbReference type="ARBA" id="ARBA00022737"/>
    </source>
</evidence>
<dbReference type="Proteomes" id="UP000694941">
    <property type="component" value="Unplaced"/>
</dbReference>
<dbReference type="RefSeq" id="XP_022250399.1">
    <property type="nucleotide sequence ID" value="XM_022394691.1"/>
</dbReference>
<dbReference type="PROSITE" id="PS50836">
    <property type="entry name" value="DOMON"/>
    <property type="match status" value="1"/>
</dbReference>
<feature type="domain" description="DM13" evidence="4">
    <location>
        <begin position="145"/>
        <end position="248"/>
    </location>
</feature>
<name>A0ABM1T3E3_LIMPO</name>
<keyword evidence="5" id="KW-1185">Reference proteome</keyword>
<evidence type="ECO:0000259" key="3">
    <source>
        <dbReference type="PROSITE" id="PS50836"/>
    </source>
</evidence>
<dbReference type="Pfam" id="PF03351">
    <property type="entry name" value="DOMON"/>
    <property type="match status" value="1"/>
</dbReference>
<evidence type="ECO:0000256" key="2">
    <source>
        <dbReference type="SAM" id="SignalP"/>
    </source>
</evidence>
<keyword evidence="1" id="KW-0677">Repeat</keyword>
<dbReference type="InterPro" id="IPR005018">
    <property type="entry name" value="DOMON_domain"/>
</dbReference>
<reference evidence="6" key="1">
    <citation type="submission" date="2025-08" db="UniProtKB">
        <authorList>
            <consortium name="RefSeq"/>
        </authorList>
    </citation>
    <scope>IDENTIFICATION</scope>
    <source>
        <tissue evidence="6">Muscle</tissue>
    </source>
</reference>
<feature type="domain" description="DM13" evidence="4">
    <location>
        <begin position="26"/>
        <end position="133"/>
    </location>
</feature>
<dbReference type="CDD" id="cd09631">
    <property type="entry name" value="DOMON_DOH"/>
    <property type="match status" value="1"/>
</dbReference>
<sequence>MDKITRLLFLSTFFFAVEGDTTKYFGKYIADFKTNAHGVTGKAYAASSTTFYISEFYYDGKGSDAFFWVGNTENPSPQGEIVPNELGSQENIGTYTNRNITITLPTGRTINQFKWLSVWSRQEALDYGHALIPRDFVPPVEQSIGPIKSFAHGVRADSVVIKDSKTIYLSNFYYDGSAPDTYFLVGSGKPNGGGTKVPDETGSLSKIKGYNGKNVSLRLPGTLTVFDINWLSIYCILASESFGQVDIPDRQNLNVPADLKELKDVSLNFKNCEELFPGLMQVSWIMEGESIIIQLEGKVGENEYLAFGRSGNEDKVEMTGADVILAFYDKEKSMARVVDYFINSKSQCTGTSGVCPDVRFAGKEDAVLITWQRINGILKVVYKRLLKTGDARDQEIPSSGGMTIVAAVGNLNSQMEAAYHSRAYLEDTIRIDFGRNPVSKCSLLEGKMDKDKKDMTPWKSAKISGVTEFRAQIGPSGGAKGYTAITGVQSWGVAWWINGLLIPEITVERYQNYTFIIEGGEDPSNTAKYHPLYITNNPEGGGSQVLDQLNSS</sequence>
<evidence type="ECO:0000259" key="4">
    <source>
        <dbReference type="PROSITE" id="PS51549"/>
    </source>
</evidence>
<gene>
    <name evidence="6" type="primary">LOC106466642</name>
</gene>
<evidence type="ECO:0000313" key="6">
    <source>
        <dbReference type="RefSeq" id="XP_022250399.1"/>
    </source>
</evidence>
<evidence type="ECO:0000313" key="5">
    <source>
        <dbReference type="Proteomes" id="UP000694941"/>
    </source>
</evidence>
<protein>
    <submittedName>
        <fullName evidence="6">Protein Skeletor, isoforms B/C-like</fullName>
    </submittedName>
</protein>
<dbReference type="GeneID" id="106466642"/>
<dbReference type="PROSITE" id="PS51549">
    <property type="entry name" value="DM13"/>
    <property type="match status" value="2"/>
</dbReference>
<dbReference type="PANTHER" id="PTHR24036:SF5">
    <property type="entry name" value="THROMBOMODULIN"/>
    <property type="match status" value="1"/>
</dbReference>
<dbReference type="InterPro" id="IPR052126">
    <property type="entry name" value="Spindle_Org/Thrombomodulin"/>
</dbReference>